<reference evidence="3" key="1">
    <citation type="submission" date="2016-11" db="UniProtKB">
        <authorList>
            <consortium name="WormBaseParasite"/>
        </authorList>
    </citation>
    <scope>IDENTIFICATION</scope>
</reference>
<dbReference type="Proteomes" id="UP000095283">
    <property type="component" value="Unplaced"/>
</dbReference>
<protein>
    <submittedName>
        <fullName evidence="3">Histone acetyltransferase</fullName>
    </submittedName>
</protein>
<proteinExistence type="predicted"/>
<accession>A0A1I7X0R3</accession>
<feature type="transmembrane region" description="Helical" evidence="1">
    <location>
        <begin position="118"/>
        <end position="136"/>
    </location>
</feature>
<evidence type="ECO:0000256" key="1">
    <source>
        <dbReference type="SAM" id="Phobius"/>
    </source>
</evidence>
<sequence length="148" mass="17350">MMRQRKRRKSDKSFIPYTTNKVRELHGHSLTPSSIANIFIVAKKHFEGSDSLDERIVDQLLWFTYLQHNHIYSLVAANLSLLNVHGSYGYYIEGYTFLSLLLITCIEDLRLRNKGRHILFYFVFYIDTTLGQMYGYGRVLANAELFCQ</sequence>
<name>A0A1I7X0R3_HETBA</name>
<keyword evidence="1" id="KW-1133">Transmembrane helix</keyword>
<dbReference type="WBParaSite" id="Hba_11040">
    <property type="protein sequence ID" value="Hba_11040"/>
    <property type="gene ID" value="Hba_11040"/>
</dbReference>
<keyword evidence="2" id="KW-1185">Reference proteome</keyword>
<dbReference type="AlphaFoldDB" id="A0A1I7X0R3"/>
<keyword evidence="1" id="KW-0812">Transmembrane</keyword>
<evidence type="ECO:0000313" key="3">
    <source>
        <dbReference type="WBParaSite" id="Hba_11040"/>
    </source>
</evidence>
<evidence type="ECO:0000313" key="2">
    <source>
        <dbReference type="Proteomes" id="UP000095283"/>
    </source>
</evidence>
<keyword evidence="1" id="KW-0472">Membrane</keyword>
<organism evidence="2 3">
    <name type="scientific">Heterorhabditis bacteriophora</name>
    <name type="common">Entomopathogenic nematode worm</name>
    <dbReference type="NCBI Taxonomy" id="37862"/>
    <lineage>
        <taxon>Eukaryota</taxon>
        <taxon>Metazoa</taxon>
        <taxon>Ecdysozoa</taxon>
        <taxon>Nematoda</taxon>
        <taxon>Chromadorea</taxon>
        <taxon>Rhabditida</taxon>
        <taxon>Rhabditina</taxon>
        <taxon>Rhabditomorpha</taxon>
        <taxon>Strongyloidea</taxon>
        <taxon>Heterorhabditidae</taxon>
        <taxon>Heterorhabditis</taxon>
    </lineage>
</organism>